<dbReference type="Ensembl" id="ENSNFUT00015020038.1">
    <property type="protein sequence ID" value="ENSNFUP00015019143.1"/>
    <property type="gene ID" value="ENSNFUG00015009245.1"/>
</dbReference>
<dbReference type="InterPro" id="IPR001839">
    <property type="entry name" value="TGF-b_C"/>
</dbReference>
<keyword evidence="3" id="KW-0217">Developmental protein</keyword>
<dbReference type="RefSeq" id="XP_015798662.3">
    <property type="nucleotide sequence ID" value="XM_015943176.3"/>
</dbReference>
<dbReference type="InterPro" id="IPR029034">
    <property type="entry name" value="Cystine-knot_cytokine"/>
</dbReference>
<proteinExistence type="inferred from homology"/>
<keyword evidence="5" id="KW-0165">Cleavage on pair of basic residues</keyword>
<dbReference type="KEGG" id="nfu:107374881"/>
<feature type="domain" description="TGF-beta family profile" evidence="13">
    <location>
        <begin position="252"/>
        <end position="375"/>
    </location>
</feature>
<dbReference type="InterPro" id="IPR015615">
    <property type="entry name" value="TGF-beta-rel"/>
</dbReference>
<dbReference type="PROSITE" id="PS00250">
    <property type="entry name" value="TGF_BETA_1"/>
    <property type="match status" value="1"/>
</dbReference>
<dbReference type="GO" id="GO:0005615">
    <property type="term" value="C:extracellular space"/>
    <property type="evidence" value="ECO:0007669"/>
    <property type="project" value="TreeGrafter"/>
</dbReference>
<dbReference type="PANTHER" id="PTHR11848">
    <property type="entry name" value="TGF-BETA FAMILY"/>
    <property type="match status" value="1"/>
</dbReference>
<evidence type="ECO:0000259" key="13">
    <source>
        <dbReference type="PROSITE" id="PS51362"/>
    </source>
</evidence>
<evidence type="ECO:0000256" key="12">
    <source>
        <dbReference type="SAM" id="SignalP"/>
    </source>
</evidence>
<dbReference type="PROSITE" id="PS51362">
    <property type="entry name" value="TGF_BETA_2"/>
    <property type="match status" value="1"/>
</dbReference>
<evidence type="ECO:0000313" key="15">
    <source>
        <dbReference type="Ensembl" id="ENSNFUP00015019143.1"/>
    </source>
</evidence>
<feature type="chain" id="PRO_5044681349" evidence="12">
    <location>
        <begin position="21"/>
        <end position="375"/>
    </location>
</feature>
<dbReference type="OMA" id="THIVHRW"/>
<keyword evidence="4" id="KW-0964">Secreted</keyword>
<organism evidence="15 16">
    <name type="scientific">Nothobranchius furzeri</name>
    <name type="common">Turquoise killifish</name>
    <dbReference type="NCBI Taxonomy" id="105023"/>
    <lineage>
        <taxon>Eukaryota</taxon>
        <taxon>Metazoa</taxon>
        <taxon>Chordata</taxon>
        <taxon>Craniata</taxon>
        <taxon>Vertebrata</taxon>
        <taxon>Euteleostomi</taxon>
        <taxon>Actinopterygii</taxon>
        <taxon>Neopterygii</taxon>
        <taxon>Teleostei</taxon>
        <taxon>Neoteleostei</taxon>
        <taxon>Acanthomorphata</taxon>
        <taxon>Ovalentaria</taxon>
        <taxon>Atherinomorphae</taxon>
        <taxon>Cyprinodontiformes</taxon>
        <taxon>Nothobranchiidae</taxon>
        <taxon>Nothobranchius</taxon>
    </lineage>
</organism>
<dbReference type="AlphaFoldDB" id="A0A8C6LII0"/>
<reference evidence="14" key="2">
    <citation type="submission" date="2020-03" db="EMBL/GenBank/DDBJ databases">
        <title>Intra-Species Differences in Population Size shape Life History and Genome Evolution.</title>
        <authorList>
            <person name="Willemsen D."/>
            <person name="Cui R."/>
            <person name="Valenzano D.R."/>
        </authorList>
    </citation>
    <scope>NUCLEOTIDE SEQUENCE</scope>
    <source>
        <strain evidence="14">GRZ</strain>
        <tissue evidence="14">Whole</tissue>
    </source>
</reference>
<dbReference type="InterPro" id="IPR017948">
    <property type="entry name" value="TGFb_CS"/>
</dbReference>
<evidence type="ECO:0000256" key="2">
    <source>
        <dbReference type="ARBA" id="ARBA00006656"/>
    </source>
</evidence>
<protein>
    <submittedName>
        <fullName evidence="14">Nodal-like protein 2-A-like</fullName>
    </submittedName>
    <submittedName>
        <fullName evidence="15">Nodal-related 1</fullName>
    </submittedName>
</protein>
<evidence type="ECO:0000256" key="3">
    <source>
        <dbReference type="ARBA" id="ARBA00022473"/>
    </source>
</evidence>
<dbReference type="Proteomes" id="UP000822369">
    <property type="component" value="Chromosome 8"/>
</dbReference>
<dbReference type="Gene3D" id="2.60.120.970">
    <property type="match status" value="1"/>
</dbReference>
<keyword evidence="6 12" id="KW-0732">Signal</keyword>
<name>A0A8C6LII0_NOTFU</name>
<dbReference type="OrthoDB" id="5949851at2759"/>
<evidence type="ECO:0000256" key="8">
    <source>
        <dbReference type="ARBA" id="ARBA00023157"/>
    </source>
</evidence>
<dbReference type="Gene3D" id="2.10.90.10">
    <property type="entry name" value="Cystine-knot cytokines"/>
    <property type="match status" value="1"/>
</dbReference>
<dbReference type="FunFam" id="2.10.90.10:FF:000026">
    <property type="entry name" value="Nodal homolog 3-A"/>
    <property type="match status" value="1"/>
</dbReference>
<dbReference type="GeneTree" id="ENSGT00940000163919"/>
<gene>
    <name evidence="15" type="primary">LOC107374881</name>
    <name evidence="14" type="ORF">G4P62_001841</name>
</gene>
<evidence type="ECO:0000256" key="5">
    <source>
        <dbReference type="ARBA" id="ARBA00022685"/>
    </source>
</evidence>
<reference evidence="15" key="1">
    <citation type="submission" date="2014-08" db="EMBL/GenBank/DDBJ databases">
        <authorList>
            <person name="Senf B."/>
            <person name="Petzold A."/>
            <person name="Downie B.R."/>
            <person name="Koch P."/>
            <person name="Platzer M."/>
        </authorList>
    </citation>
    <scope>NUCLEOTIDE SEQUENCE [LARGE SCALE GENOMIC DNA]</scope>
    <source>
        <strain evidence="15">GRZ</strain>
    </source>
</reference>
<evidence type="ECO:0000256" key="11">
    <source>
        <dbReference type="SAM" id="MobiDB-lite"/>
    </source>
</evidence>
<keyword evidence="8" id="KW-1015">Disulfide bond</keyword>
<dbReference type="SUPFAM" id="SSF57501">
    <property type="entry name" value="Cystine-knot cytokines"/>
    <property type="match status" value="1"/>
</dbReference>
<dbReference type="EMBL" id="JAAVVJ010000008">
    <property type="protein sequence ID" value="KAF7216899.1"/>
    <property type="molecule type" value="Genomic_DNA"/>
</dbReference>
<dbReference type="PANTHER" id="PTHR11848:SF159">
    <property type="entry name" value="NODAL HOMOLOG"/>
    <property type="match status" value="1"/>
</dbReference>
<dbReference type="SMART" id="SM00204">
    <property type="entry name" value="TGFB"/>
    <property type="match status" value="1"/>
</dbReference>
<dbReference type="GO" id="GO:0005125">
    <property type="term" value="F:cytokine activity"/>
    <property type="evidence" value="ECO:0007669"/>
    <property type="project" value="TreeGrafter"/>
</dbReference>
<feature type="compositionally biased region" description="Polar residues" evidence="11">
    <location>
        <begin position="228"/>
        <end position="242"/>
    </location>
</feature>
<feature type="compositionally biased region" description="Basic and acidic residues" evidence="11">
    <location>
        <begin position="257"/>
        <end position="268"/>
    </location>
</feature>
<feature type="signal peptide" evidence="12">
    <location>
        <begin position="1"/>
        <end position="20"/>
    </location>
</feature>
<comment type="similarity">
    <text evidence="2 10">Belongs to the TGF-beta family.</text>
</comment>
<dbReference type="Pfam" id="PF00019">
    <property type="entry name" value="TGF_beta"/>
    <property type="match status" value="1"/>
</dbReference>
<keyword evidence="16" id="KW-1185">Reference proteome</keyword>
<dbReference type="Pfam" id="PF00688">
    <property type="entry name" value="TGFb_propeptide"/>
    <property type="match status" value="1"/>
</dbReference>
<keyword evidence="7 10" id="KW-0339">Growth factor</keyword>
<evidence type="ECO:0000256" key="6">
    <source>
        <dbReference type="ARBA" id="ARBA00022729"/>
    </source>
</evidence>
<reference evidence="15" key="3">
    <citation type="submission" date="2025-05" db="UniProtKB">
        <authorList>
            <consortium name="Ensembl"/>
        </authorList>
    </citation>
    <scope>IDENTIFICATION</scope>
</reference>
<evidence type="ECO:0000256" key="9">
    <source>
        <dbReference type="ARBA" id="ARBA00023180"/>
    </source>
</evidence>
<evidence type="ECO:0000256" key="1">
    <source>
        <dbReference type="ARBA" id="ARBA00004613"/>
    </source>
</evidence>
<dbReference type="GO" id="GO:0008083">
    <property type="term" value="F:growth factor activity"/>
    <property type="evidence" value="ECO:0007669"/>
    <property type="project" value="UniProtKB-KW"/>
</dbReference>
<sequence>MKPAELVGLLLVDLILGVQTQPFQGTRPDALLLHGRTSRSGGFRSFMQRQQTRSLPLFMMQLYQTMRIEDHASANIRGHHSRTQDSDCVTSLVAKSCLQVGERWSVTFDLSSMSKRDNIQLAELHIRLPAFSKSSRVFLDICHSNQNRCSSNDCSVNRLLLGHLEAHPTTMVSSSSWKVFNVTGMLHRWLQQESSTNRTVEVGMKEEQQEIIQHPTVNRVMMVVFSSQDPKNQPSLVRTAEQSKSINRRSSRRKRHQETQKHVRFSEQEKQRPLCKKVDMWVDFKKLQWSDWIVQPRRYNAYRCEGSCSMSVDGTLATFNHAQVQSALNYLHPDKVPRLSCAPTHLAPLSMLYYDKRKLVMRHHEDMVVKECGCQ</sequence>
<feature type="compositionally biased region" description="Basic residues" evidence="11">
    <location>
        <begin position="246"/>
        <end position="256"/>
    </location>
</feature>
<evidence type="ECO:0000313" key="16">
    <source>
        <dbReference type="Proteomes" id="UP000694548"/>
    </source>
</evidence>
<dbReference type="Proteomes" id="UP000694548">
    <property type="component" value="Chromosome sgr02"/>
</dbReference>
<comment type="subcellular location">
    <subcellularLocation>
        <location evidence="1">Secreted</location>
    </subcellularLocation>
</comment>
<dbReference type="GO" id="GO:0007369">
    <property type="term" value="P:gastrulation"/>
    <property type="evidence" value="ECO:0007669"/>
    <property type="project" value="UniProtKB-ARBA"/>
</dbReference>
<evidence type="ECO:0000256" key="10">
    <source>
        <dbReference type="RuleBase" id="RU000354"/>
    </source>
</evidence>
<feature type="region of interest" description="Disordered" evidence="11">
    <location>
        <begin position="228"/>
        <end position="268"/>
    </location>
</feature>
<dbReference type="GeneID" id="107374881"/>
<evidence type="ECO:0000256" key="7">
    <source>
        <dbReference type="ARBA" id="ARBA00023030"/>
    </source>
</evidence>
<evidence type="ECO:0000313" key="14">
    <source>
        <dbReference type="EMBL" id="KAF7216899.1"/>
    </source>
</evidence>
<keyword evidence="9" id="KW-0325">Glycoprotein</keyword>
<accession>A0A8C6LII0</accession>
<dbReference type="GO" id="GO:0009888">
    <property type="term" value="P:tissue development"/>
    <property type="evidence" value="ECO:0007669"/>
    <property type="project" value="UniProtKB-ARBA"/>
</dbReference>
<evidence type="ECO:0000256" key="4">
    <source>
        <dbReference type="ARBA" id="ARBA00022525"/>
    </source>
</evidence>
<dbReference type="InterPro" id="IPR001111">
    <property type="entry name" value="TGF-b_propeptide"/>
</dbReference>